<feature type="domain" description="Peptidase M20 dimerisation" evidence="10">
    <location>
        <begin position="207"/>
        <end position="309"/>
    </location>
</feature>
<keyword evidence="6 9" id="KW-0378">Hydrolase</keyword>
<protein>
    <recommendedName>
        <fullName evidence="9">Peptidase T</fullName>
        <ecNumber evidence="9">3.4.11.4</ecNumber>
    </recommendedName>
    <alternativeName>
        <fullName evidence="9">Aminotripeptidase</fullName>
        <shortName evidence="9">Tripeptidase</shortName>
    </alternativeName>
    <alternativeName>
        <fullName evidence="9">Tripeptide aminopeptidase</fullName>
    </alternativeName>
</protein>
<evidence type="ECO:0000256" key="8">
    <source>
        <dbReference type="ARBA" id="ARBA00023049"/>
    </source>
</evidence>
<comment type="similarity">
    <text evidence="2 9">Belongs to the peptidase M20B family.</text>
</comment>
<evidence type="ECO:0000256" key="4">
    <source>
        <dbReference type="ARBA" id="ARBA00022670"/>
    </source>
</evidence>
<dbReference type="PANTHER" id="PTHR42994">
    <property type="entry name" value="PEPTIDASE T"/>
    <property type="match status" value="1"/>
</dbReference>
<dbReference type="EMBL" id="PZFR01000030">
    <property type="protein sequence ID" value="PTI69000.1"/>
    <property type="molecule type" value="Genomic_DNA"/>
</dbReference>
<comment type="function">
    <text evidence="9">Cleaves the N-terminal amino acid of tripeptides.</text>
</comment>
<feature type="active site" description="Proton acceptor" evidence="9">
    <location>
        <position position="174"/>
    </location>
</feature>
<keyword evidence="8 9" id="KW-0482">Metalloprotease</keyword>
<dbReference type="PROSITE" id="PS00759">
    <property type="entry name" value="ARGE_DAPE_CPG2_2"/>
    <property type="match status" value="1"/>
</dbReference>
<evidence type="ECO:0000256" key="9">
    <source>
        <dbReference type="HAMAP-Rule" id="MF_00550"/>
    </source>
</evidence>
<dbReference type="PIRSF" id="PIRSF037215">
    <property type="entry name" value="Peptidase_M20B"/>
    <property type="match status" value="1"/>
</dbReference>
<dbReference type="PANTHER" id="PTHR42994:SF1">
    <property type="entry name" value="PEPTIDASE T"/>
    <property type="match status" value="1"/>
</dbReference>
<keyword evidence="7 9" id="KW-0862">Zinc</keyword>
<reference evidence="11 12" key="1">
    <citation type="journal article" date="2016" name="Front. Microbiol.">
        <title>Comprehensive Phylogenetic Analysis of Bovine Non-aureus Staphylococci Species Based on Whole-Genome Sequencing.</title>
        <authorList>
            <person name="Naushad S."/>
            <person name="Barkema H.W."/>
            <person name="Luby C."/>
            <person name="Condas L.A."/>
            <person name="Nobrega D.B."/>
            <person name="Carson D.A."/>
            <person name="De Buck J."/>
        </authorList>
    </citation>
    <scope>NUCLEOTIDE SEQUENCE [LARGE SCALE GENOMIC DNA]</scope>
    <source>
        <strain evidence="11 12">SNUC 1084</strain>
    </source>
</reference>
<dbReference type="SUPFAM" id="SSF55031">
    <property type="entry name" value="Bacterial exopeptidase dimerisation domain"/>
    <property type="match status" value="1"/>
</dbReference>
<comment type="subcellular location">
    <subcellularLocation>
        <location evidence="9">Cytoplasm</location>
    </subcellularLocation>
</comment>
<evidence type="ECO:0000256" key="6">
    <source>
        <dbReference type="ARBA" id="ARBA00022801"/>
    </source>
</evidence>
<comment type="cofactor">
    <cofactor evidence="9">
        <name>Zn(2+)</name>
        <dbReference type="ChEBI" id="CHEBI:29105"/>
    </cofactor>
    <text evidence="9">Binds 2 Zn(2+) ions per subunit.</text>
</comment>
<feature type="binding site" evidence="9">
    <location>
        <position position="379"/>
    </location>
    <ligand>
        <name>Zn(2+)</name>
        <dbReference type="ChEBI" id="CHEBI:29105"/>
        <label>2</label>
    </ligand>
</feature>
<evidence type="ECO:0000256" key="5">
    <source>
        <dbReference type="ARBA" id="ARBA00022723"/>
    </source>
</evidence>
<dbReference type="InterPro" id="IPR010161">
    <property type="entry name" value="Peptidase_M20B"/>
</dbReference>
<comment type="caution">
    <text evidence="11">The sequence shown here is derived from an EMBL/GenBank/DDBJ whole genome shotgun (WGS) entry which is preliminary data.</text>
</comment>
<dbReference type="InterPro" id="IPR001261">
    <property type="entry name" value="ArgE/DapE_CS"/>
</dbReference>
<feature type="active site" evidence="9">
    <location>
        <position position="80"/>
    </location>
</feature>
<evidence type="ECO:0000313" key="12">
    <source>
        <dbReference type="Proteomes" id="UP000240859"/>
    </source>
</evidence>
<dbReference type="PROSITE" id="PS00758">
    <property type="entry name" value="ARGE_DAPE_CPG2_1"/>
    <property type="match status" value="1"/>
</dbReference>
<dbReference type="NCBIfam" id="NF009920">
    <property type="entry name" value="PRK13381.1"/>
    <property type="match status" value="1"/>
</dbReference>
<dbReference type="RefSeq" id="WP_046837199.1">
    <property type="nucleotide sequence ID" value="NZ_CP118976.1"/>
</dbReference>
<keyword evidence="12" id="KW-1185">Reference proteome</keyword>
<evidence type="ECO:0000256" key="2">
    <source>
        <dbReference type="ARBA" id="ARBA00009692"/>
    </source>
</evidence>
<feature type="binding site" evidence="9">
    <location>
        <position position="140"/>
    </location>
    <ligand>
        <name>Zn(2+)</name>
        <dbReference type="ChEBI" id="CHEBI:29105"/>
        <label>1</label>
    </ligand>
</feature>
<dbReference type="NCBIfam" id="NF003976">
    <property type="entry name" value="PRK05469.1"/>
    <property type="match status" value="1"/>
</dbReference>
<keyword evidence="3 9" id="KW-0031">Aminopeptidase</keyword>
<keyword evidence="5 9" id="KW-0479">Metal-binding</keyword>
<feature type="binding site" evidence="9">
    <location>
        <position position="175"/>
    </location>
    <ligand>
        <name>Zn(2+)</name>
        <dbReference type="ChEBI" id="CHEBI:29105"/>
        <label>2</label>
    </ligand>
</feature>
<dbReference type="InterPro" id="IPR036264">
    <property type="entry name" value="Bact_exopeptidase_dim_dom"/>
</dbReference>
<sequence>MKNNIIDRLTRYVMIDTQSDPESNTTPSTEKQWNLLNLLHQELTALGLVTDMDDNGYLFATLESNVDVALPTVGFLAHVDTSPDFNATHVNPQIIDAYDGTPIQLGQTNRVLNQDVFPALKNVEGHTLMVTDGTSLLGADDKAGVVEIMEAMKYLTEHPEIKHGRIRIAFTPDEEIGRGPHAFDVERFNADFAYTMDGSEYGELQFESFNAAEAVVTCHGVNVHPGSAKNAMINAILLGQQFNALLPQNEVPERTEGYEGFYHLMKFNGDVEKSTLQYIIRDHDRNKFELRKKNLIEIKNDINTHYEDDPIEIEINDQYYNMREKIEPNPLVIDIAKRVFADLDIPANTAPIRGGTDGSQLSYMGLPTPNIFTGCDNFHGPFEYASIDVMSKAVEVIIGIAQEVVRTYNK</sequence>
<dbReference type="Gene3D" id="3.40.630.10">
    <property type="entry name" value="Zn peptidases"/>
    <property type="match status" value="1"/>
</dbReference>
<keyword evidence="9" id="KW-0963">Cytoplasm</keyword>
<evidence type="ECO:0000313" key="11">
    <source>
        <dbReference type="EMBL" id="PTI69000.1"/>
    </source>
</evidence>
<proteinExistence type="inferred from homology"/>
<dbReference type="NCBIfam" id="TIGR01882">
    <property type="entry name" value="peptidase-T"/>
    <property type="match status" value="1"/>
</dbReference>
<dbReference type="Pfam" id="PF07687">
    <property type="entry name" value="M20_dimer"/>
    <property type="match status" value="1"/>
</dbReference>
<evidence type="ECO:0000256" key="1">
    <source>
        <dbReference type="ARBA" id="ARBA00000870"/>
    </source>
</evidence>
<comment type="catalytic activity">
    <reaction evidence="1 9">
        <text>Release of the N-terminal residue from a tripeptide.</text>
        <dbReference type="EC" id="3.4.11.4"/>
    </reaction>
</comment>
<accession>A0ABX5IN06</accession>
<dbReference type="EC" id="3.4.11.4" evidence="9"/>
<dbReference type="CDD" id="cd03892">
    <property type="entry name" value="M20_peptT"/>
    <property type="match status" value="1"/>
</dbReference>
<feature type="binding site" evidence="9">
    <location>
        <position position="197"/>
    </location>
    <ligand>
        <name>Zn(2+)</name>
        <dbReference type="ChEBI" id="CHEBI:29105"/>
        <label>1</label>
    </ligand>
</feature>
<evidence type="ECO:0000256" key="7">
    <source>
        <dbReference type="ARBA" id="ARBA00022833"/>
    </source>
</evidence>
<gene>
    <name evidence="9 11" type="primary">pepT</name>
    <name evidence="11" type="ORF">BU057_06695</name>
</gene>
<dbReference type="Proteomes" id="UP000240859">
    <property type="component" value="Unassembled WGS sequence"/>
</dbReference>
<dbReference type="Gene3D" id="3.30.70.360">
    <property type="match status" value="1"/>
</dbReference>
<dbReference type="InterPro" id="IPR002933">
    <property type="entry name" value="Peptidase_M20"/>
</dbReference>
<dbReference type="HAMAP" id="MF_00550">
    <property type="entry name" value="Aminopeptidase_M20"/>
    <property type="match status" value="1"/>
</dbReference>
<evidence type="ECO:0000256" key="3">
    <source>
        <dbReference type="ARBA" id="ARBA00022438"/>
    </source>
</evidence>
<feature type="binding site" evidence="9">
    <location>
        <position position="78"/>
    </location>
    <ligand>
        <name>Zn(2+)</name>
        <dbReference type="ChEBI" id="CHEBI:29105"/>
        <label>1</label>
    </ligand>
</feature>
<keyword evidence="4 9" id="KW-0645">Protease</keyword>
<name>A0ABX5IN06_9STAP</name>
<dbReference type="GeneID" id="93721198"/>
<dbReference type="SUPFAM" id="SSF53187">
    <property type="entry name" value="Zn-dependent exopeptidases"/>
    <property type="match status" value="1"/>
</dbReference>
<feature type="binding site" evidence="9">
    <location>
        <position position="140"/>
    </location>
    <ligand>
        <name>Zn(2+)</name>
        <dbReference type="ChEBI" id="CHEBI:29105"/>
        <label>2</label>
    </ligand>
</feature>
<evidence type="ECO:0000259" key="10">
    <source>
        <dbReference type="Pfam" id="PF07687"/>
    </source>
</evidence>
<dbReference type="InterPro" id="IPR011650">
    <property type="entry name" value="Peptidase_M20_dimer"/>
</dbReference>
<organism evidence="11 12">
    <name type="scientific">Staphylococcus succinus</name>
    <dbReference type="NCBI Taxonomy" id="61015"/>
    <lineage>
        <taxon>Bacteria</taxon>
        <taxon>Bacillati</taxon>
        <taxon>Bacillota</taxon>
        <taxon>Bacilli</taxon>
        <taxon>Bacillales</taxon>
        <taxon>Staphylococcaceae</taxon>
        <taxon>Staphylococcus</taxon>
    </lineage>
</organism>
<dbReference type="Pfam" id="PF01546">
    <property type="entry name" value="Peptidase_M20"/>
    <property type="match status" value="1"/>
</dbReference>